<reference evidence="2 3" key="1">
    <citation type="submission" date="2021-07" db="EMBL/GenBank/DDBJ databases">
        <title>Alteriqipengyuania abyssalis NZ-12B nov, sp.nov isolated from deep sea sponge in pacific ocean.</title>
        <authorList>
            <person name="Tareen S."/>
            <person name="Wink J."/>
        </authorList>
    </citation>
    <scope>NUCLEOTIDE SEQUENCE [LARGE SCALE GENOMIC DNA]</scope>
    <source>
        <strain evidence="2 3">NZ-12B</strain>
    </source>
</reference>
<sequence length="572" mass="61796">MTILPALDDERGWRTLLFAATGVTALIYLYLVFFVPGTLTYAPLTIQDDARQFLTWMARLNDPDAMRGDLLADYWQSVGPWAYRMLFAAANMLGLEPLVFARLLPVPLLFLSVWMAWRIALLLTQRPLAAFAAAALLAGFVLHEDSIYSATPRAFSAPLLLVFLDGLLRNRGWQMIPTLFVLGLLYPTTALVALTMMGLSRVGWRPFRIDFGLRTWVLCGLGAAAVGAAVIPLAGATEGWGPTLTISDALGMENMNTGLARSAVVGLSGKVDLVCQARTGLLPEIVPCWSTRWAWLPNLLLLVPMLWLAFAALRRGSFRVDGAPGNFIYAWVLIAGIAWWAVAVAFAFSLHLPSRYTQRTLSVLEFIAIGQVAGMWLDARLRAGAIDARVYAGGGLLAVFLVASFLSPTPGLTRPADPGAIARIDSLPDSAVIGGVSEELDFIPALTGHRTLASAEHSIPYHMGYFGPLRGRLEDALAAVSSSNPDALRDYVEKYGVTVIAVDRAFLTQGTLPERWDLVVPTAFRAAQARLARQPSALRRAAPGCIIHDGELILLDAACLVRSLQGGSGEAG</sequence>
<feature type="transmembrane region" description="Helical" evidence="1">
    <location>
        <begin position="325"/>
        <end position="348"/>
    </location>
</feature>
<feature type="transmembrane region" description="Helical" evidence="1">
    <location>
        <begin position="389"/>
        <end position="406"/>
    </location>
</feature>
<organism evidence="2 3">
    <name type="scientific">Alteriqipengyuania abyssalis</name>
    <dbReference type="NCBI Taxonomy" id="2860200"/>
    <lineage>
        <taxon>Bacteria</taxon>
        <taxon>Pseudomonadati</taxon>
        <taxon>Pseudomonadota</taxon>
        <taxon>Alphaproteobacteria</taxon>
        <taxon>Sphingomonadales</taxon>
        <taxon>Erythrobacteraceae</taxon>
        <taxon>Alteriqipengyuania</taxon>
    </lineage>
</organism>
<gene>
    <name evidence="2" type="ORF">KYN89_11770</name>
</gene>
<dbReference type="RefSeq" id="WP_222825235.1">
    <property type="nucleotide sequence ID" value="NZ_JAHWXP010000003.1"/>
</dbReference>
<evidence type="ECO:0000256" key="1">
    <source>
        <dbReference type="SAM" id="Phobius"/>
    </source>
</evidence>
<feature type="transmembrane region" description="Helical" evidence="1">
    <location>
        <begin position="12"/>
        <end position="35"/>
    </location>
</feature>
<dbReference type="EMBL" id="JAHWXP010000003">
    <property type="protein sequence ID" value="MBY8337720.1"/>
    <property type="molecule type" value="Genomic_DNA"/>
</dbReference>
<feature type="transmembrane region" description="Helical" evidence="1">
    <location>
        <begin position="99"/>
        <end position="120"/>
    </location>
</feature>
<feature type="transmembrane region" description="Helical" evidence="1">
    <location>
        <begin position="127"/>
        <end position="143"/>
    </location>
</feature>
<evidence type="ECO:0008006" key="4">
    <source>
        <dbReference type="Google" id="ProtNLM"/>
    </source>
</evidence>
<feature type="transmembrane region" description="Helical" evidence="1">
    <location>
        <begin position="293"/>
        <end position="313"/>
    </location>
</feature>
<keyword evidence="3" id="KW-1185">Reference proteome</keyword>
<keyword evidence="1" id="KW-0472">Membrane</keyword>
<protein>
    <recommendedName>
        <fullName evidence="4">Glycosyltransferase RgtA/B/C/D-like domain-containing protein</fullName>
    </recommendedName>
</protein>
<feature type="transmembrane region" description="Helical" evidence="1">
    <location>
        <begin position="360"/>
        <end position="377"/>
    </location>
</feature>
<evidence type="ECO:0000313" key="2">
    <source>
        <dbReference type="EMBL" id="MBY8337720.1"/>
    </source>
</evidence>
<accession>A0ABS7PHL3</accession>
<dbReference type="Proteomes" id="UP000759298">
    <property type="component" value="Unassembled WGS sequence"/>
</dbReference>
<feature type="transmembrane region" description="Helical" evidence="1">
    <location>
        <begin position="175"/>
        <end position="199"/>
    </location>
</feature>
<name>A0ABS7PHL3_9SPHN</name>
<evidence type="ECO:0000313" key="3">
    <source>
        <dbReference type="Proteomes" id="UP000759298"/>
    </source>
</evidence>
<keyword evidence="1" id="KW-1133">Transmembrane helix</keyword>
<comment type="caution">
    <text evidence="2">The sequence shown here is derived from an EMBL/GenBank/DDBJ whole genome shotgun (WGS) entry which is preliminary data.</text>
</comment>
<proteinExistence type="predicted"/>
<keyword evidence="1" id="KW-0812">Transmembrane</keyword>
<feature type="transmembrane region" description="Helical" evidence="1">
    <location>
        <begin position="211"/>
        <end position="234"/>
    </location>
</feature>